<name>A0AAE3R2D4_9BACT</name>
<gene>
    <name evidence="7" type="ORF">QNI22_18020</name>
</gene>
<sequence>MKHTQKGNWLQVRKWILASVFIFFYITSYGHHRLLHFRHLTVADGLSQSTINCILQDSKGYMWFATDDGLDKYDGYKFTVYQNDANNTQSISGNRVMGIVEDQEHNFWIATAGAGISKFITSKGTFVQYLSDKNNRNSLSNNNASSILVDKKGIIWIGTNGGGLNQYNPITNTFTRYIHQPNRPNSLIDNEITCLFEDTQGNIWVGTDNGGLDRFDQSTNQFLHYQHSTEQKASLIHNYVRRVFEDHNGKLWIGTNGGLDCLNEKKDGFIHYQHDPLNPHSIGHNVVLSLNEDAQGHLWIGTENGGMDVFDQKKFEHYLPDLQDPTSLSSPSIYSIYRDSHQNMWVGTFGGGINWVDRYQKKFNSYHYLPTSLAGLSHNMVNDFSQDADGKVWVATDGGGINCFDPKKRTFTHYVQNPKNSNSILGNFMTSVLVDDFNNVWTGAWEGGVTRISADRKKFTRYKYTPSQLYSCTPLCTNNPYSIKKDKQGVLWIGEYGGGLTKYDPQKDSFTSYRHNSSDSNSLSSDYIQVVLPAQNGDIWIGTLGDGLTRLIPSTNTFIRYYHEDRDKNSLTSNDIYSLFEDKQGVIWIGSSGGLNKFDPRKDAFSRYSIQDGLPSNAVMDIQEDTRGNLWISTKKGLCKFNPITKVLRVYTQEDGLQSNEFNRASLHSKTGELYFGGTNGFTVFYPDSIQENPIIPPVYLTDFQIFNKSVPVGTSDSPLQKVIGESSSVTLPHDASVISFEFAALNFTISQKNKYAYMLEGFDKAWNYVGNNRHVTYTNLDPGTYTFRVKASNNDGIWNEKGTSVQLIIIPPWWKTFWFRIGLIGFIVLLVSIWYTVKTNTIRKQNRILENRVLERTHKIEQQKEELAQQRDILSQQKNTIEEKNALLEKSHLLLEQLVEERTEELINKNRRLEQFAFITSHNFRSPVATLLGLCSVFNTEDPADPFNMVIMEKTGEVIHKLDEMIQDLSILLDHQKDAESLYEWVELKSILHDTKILLAEEIQKSDVRIHENLTMSRAYLVPAYIHNIFLNLIGNAIKYRQENVPLEIHVSSYEDDNTITLIFRDNGSGIDLTTKKNQIFSPFKRFHTHIPGKGIGLYMIKTQVESMRGSIQVESEVNKGTTFTILLQKKTDLPKETISVSEQA</sequence>
<dbReference type="CDD" id="cd00075">
    <property type="entry name" value="HATPase"/>
    <property type="match status" value="1"/>
</dbReference>
<comment type="caution">
    <text evidence="7">The sequence shown here is derived from an EMBL/GenBank/DDBJ whole genome shotgun (WGS) entry which is preliminary data.</text>
</comment>
<dbReference type="Proteomes" id="UP001232063">
    <property type="component" value="Unassembled WGS sequence"/>
</dbReference>
<dbReference type="Gene3D" id="2.130.10.10">
    <property type="entry name" value="YVTN repeat-like/Quinoprotein amine dehydrogenase"/>
    <property type="match status" value="2"/>
</dbReference>
<keyword evidence="5" id="KW-0812">Transmembrane</keyword>
<comment type="catalytic activity">
    <reaction evidence="1">
        <text>ATP + protein L-histidine = ADP + protein N-phospho-L-histidine.</text>
        <dbReference type="EC" id="2.7.13.3"/>
    </reaction>
</comment>
<dbReference type="InterPro" id="IPR011110">
    <property type="entry name" value="Reg_prop"/>
</dbReference>
<protein>
    <recommendedName>
        <fullName evidence="2">histidine kinase</fullName>
        <ecNumber evidence="2">2.7.13.3</ecNumber>
    </recommendedName>
</protein>
<evidence type="ECO:0000256" key="2">
    <source>
        <dbReference type="ARBA" id="ARBA00012438"/>
    </source>
</evidence>
<dbReference type="PRINTS" id="PR00344">
    <property type="entry name" value="BCTRLSENSOR"/>
</dbReference>
<dbReference type="SMART" id="SM00387">
    <property type="entry name" value="HATPase_c"/>
    <property type="match status" value="1"/>
</dbReference>
<dbReference type="Gene3D" id="2.60.40.10">
    <property type="entry name" value="Immunoglobulins"/>
    <property type="match status" value="1"/>
</dbReference>
<dbReference type="EC" id="2.7.13.3" evidence="2"/>
<reference evidence="7" key="1">
    <citation type="submission" date="2023-05" db="EMBL/GenBank/DDBJ databases">
        <authorList>
            <person name="Zhang X."/>
        </authorList>
    </citation>
    <scope>NUCLEOTIDE SEQUENCE</scope>
    <source>
        <strain evidence="7">BD1B2-1</strain>
    </source>
</reference>
<dbReference type="SUPFAM" id="SSF47384">
    <property type="entry name" value="Homodimeric domain of signal transducing histidine kinase"/>
    <property type="match status" value="1"/>
</dbReference>
<dbReference type="InterPro" id="IPR036097">
    <property type="entry name" value="HisK_dim/P_sf"/>
</dbReference>
<accession>A0AAE3R2D4</accession>
<dbReference type="Pfam" id="PF02518">
    <property type="entry name" value="HATPase_c"/>
    <property type="match status" value="1"/>
</dbReference>
<dbReference type="FunFam" id="2.60.40.10:FF:000791">
    <property type="entry name" value="Two-component system sensor histidine kinase/response regulator"/>
    <property type="match status" value="1"/>
</dbReference>
<evidence type="ECO:0000259" key="6">
    <source>
        <dbReference type="PROSITE" id="PS50109"/>
    </source>
</evidence>
<dbReference type="GO" id="GO:0000155">
    <property type="term" value="F:phosphorelay sensor kinase activity"/>
    <property type="evidence" value="ECO:0007669"/>
    <property type="project" value="InterPro"/>
</dbReference>
<keyword evidence="3" id="KW-0597">Phosphoprotein</keyword>
<evidence type="ECO:0000256" key="3">
    <source>
        <dbReference type="ARBA" id="ARBA00022553"/>
    </source>
</evidence>
<evidence type="ECO:0000313" key="8">
    <source>
        <dbReference type="Proteomes" id="UP001232063"/>
    </source>
</evidence>
<dbReference type="PANTHER" id="PTHR43547">
    <property type="entry name" value="TWO-COMPONENT HISTIDINE KINASE"/>
    <property type="match status" value="1"/>
</dbReference>
<evidence type="ECO:0000256" key="4">
    <source>
        <dbReference type="SAM" id="Coils"/>
    </source>
</evidence>
<dbReference type="Pfam" id="PF07494">
    <property type="entry name" value="Reg_prop"/>
    <property type="match status" value="9"/>
</dbReference>
<evidence type="ECO:0000256" key="5">
    <source>
        <dbReference type="SAM" id="Phobius"/>
    </source>
</evidence>
<dbReference type="Pfam" id="PF07495">
    <property type="entry name" value="Y_Y_Y"/>
    <property type="match status" value="1"/>
</dbReference>
<dbReference type="RefSeq" id="WP_314512693.1">
    <property type="nucleotide sequence ID" value="NZ_JASJOU010000005.1"/>
</dbReference>
<dbReference type="SUPFAM" id="SSF63829">
    <property type="entry name" value="Calcium-dependent phosphotriesterase"/>
    <property type="match status" value="4"/>
</dbReference>
<dbReference type="InterPro" id="IPR036890">
    <property type="entry name" value="HATPase_C_sf"/>
</dbReference>
<organism evidence="7 8">
    <name type="scientific">Xanthocytophaga agilis</name>
    <dbReference type="NCBI Taxonomy" id="3048010"/>
    <lineage>
        <taxon>Bacteria</taxon>
        <taxon>Pseudomonadati</taxon>
        <taxon>Bacteroidota</taxon>
        <taxon>Cytophagia</taxon>
        <taxon>Cytophagales</taxon>
        <taxon>Rhodocytophagaceae</taxon>
        <taxon>Xanthocytophaga</taxon>
    </lineage>
</organism>
<evidence type="ECO:0000256" key="1">
    <source>
        <dbReference type="ARBA" id="ARBA00000085"/>
    </source>
</evidence>
<dbReference type="AlphaFoldDB" id="A0AAE3R2D4"/>
<keyword evidence="4" id="KW-0175">Coiled coil</keyword>
<keyword evidence="5" id="KW-1133">Transmembrane helix</keyword>
<proteinExistence type="predicted"/>
<dbReference type="Gene3D" id="3.30.565.10">
    <property type="entry name" value="Histidine kinase-like ATPase, C-terminal domain"/>
    <property type="match status" value="1"/>
</dbReference>
<dbReference type="InterPro" id="IPR013783">
    <property type="entry name" value="Ig-like_fold"/>
</dbReference>
<dbReference type="PANTHER" id="PTHR43547:SF2">
    <property type="entry name" value="HYBRID SIGNAL TRANSDUCTION HISTIDINE KINASE C"/>
    <property type="match status" value="1"/>
</dbReference>
<dbReference type="InterPro" id="IPR005467">
    <property type="entry name" value="His_kinase_dom"/>
</dbReference>
<dbReference type="CDD" id="cd00146">
    <property type="entry name" value="PKD"/>
    <property type="match status" value="1"/>
</dbReference>
<keyword evidence="8" id="KW-1185">Reference proteome</keyword>
<dbReference type="EMBL" id="JASJOU010000005">
    <property type="protein sequence ID" value="MDJ1502571.1"/>
    <property type="molecule type" value="Genomic_DNA"/>
</dbReference>
<feature type="domain" description="Histidine kinase" evidence="6">
    <location>
        <begin position="920"/>
        <end position="1133"/>
    </location>
</feature>
<evidence type="ECO:0000313" key="7">
    <source>
        <dbReference type="EMBL" id="MDJ1502571.1"/>
    </source>
</evidence>
<dbReference type="SUPFAM" id="SSF55874">
    <property type="entry name" value="ATPase domain of HSP90 chaperone/DNA topoisomerase II/histidine kinase"/>
    <property type="match status" value="1"/>
</dbReference>
<feature type="transmembrane region" description="Helical" evidence="5">
    <location>
        <begin position="818"/>
        <end position="838"/>
    </location>
</feature>
<keyword evidence="5" id="KW-0472">Membrane</keyword>
<feature type="transmembrane region" description="Helical" evidence="5">
    <location>
        <begin position="12"/>
        <end position="30"/>
    </location>
</feature>
<dbReference type="InterPro" id="IPR011123">
    <property type="entry name" value="Y_Y_Y"/>
</dbReference>
<dbReference type="InterPro" id="IPR003594">
    <property type="entry name" value="HATPase_dom"/>
</dbReference>
<dbReference type="PROSITE" id="PS50109">
    <property type="entry name" value="HIS_KIN"/>
    <property type="match status" value="1"/>
</dbReference>
<dbReference type="InterPro" id="IPR015943">
    <property type="entry name" value="WD40/YVTN_repeat-like_dom_sf"/>
</dbReference>
<dbReference type="InterPro" id="IPR004358">
    <property type="entry name" value="Sig_transdc_His_kin-like_C"/>
</dbReference>
<feature type="coiled-coil region" evidence="4">
    <location>
        <begin position="858"/>
        <end position="902"/>
    </location>
</feature>